<evidence type="ECO:0000256" key="1">
    <source>
        <dbReference type="SAM" id="Phobius"/>
    </source>
</evidence>
<dbReference type="AlphaFoldDB" id="Q8RTW4"/>
<feature type="transmembrane region" description="Helical" evidence="1">
    <location>
        <begin position="214"/>
        <end position="234"/>
    </location>
</feature>
<proteinExistence type="predicted"/>
<accession>Q8RTW4</accession>
<feature type="transmembrane region" description="Helical" evidence="1">
    <location>
        <begin position="6"/>
        <end position="26"/>
    </location>
</feature>
<dbReference type="Pfam" id="PF12291">
    <property type="entry name" value="DUF3623"/>
    <property type="match status" value="1"/>
</dbReference>
<gene>
    <name evidence="2" type="ORF">MBMO_EBAC000-65D09.17</name>
</gene>
<evidence type="ECO:0000313" key="2">
    <source>
        <dbReference type="EMBL" id="AAL76362.1"/>
    </source>
</evidence>
<dbReference type="EMBL" id="AE008919">
    <property type="protein sequence ID" value="AAL76362.1"/>
    <property type="molecule type" value="Genomic_DNA"/>
</dbReference>
<keyword evidence="1" id="KW-1133">Transmembrane helix</keyword>
<protein>
    <submittedName>
        <fullName evidence="2">Membrane protein, putative</fullName>
    </submittedName>
</protein>
<keyword evidence="1" id="KW-0472">Membrane</keyword>
<feature type="transmembrane region" description="Helical" evidence="1">
    <location>
        <begin position="182"/>
        <end position="202"/>
    </location>
</feature>
<feature type="transmembrane region" description="Helical" evidence="1">
    <location>
        <begin position="33"/>
        <end position="51"/>
    </location>
</feature>
<dbReference type="InterPro" id="IPR017496">
    <property type="entry name" value="Photo_alph_chp2"/>
</dbReference>
<feature type="transmembrane region" description="Helical" evidence="1">
    <location>
        <begin position="136"/>
        <end position="162"/>
    </location>
</feature>
<feature type="transmembrane region" description="Helical" evidence="1">
    <location>
        <begin position="112"/>
        <end position="130"/>
    </location>
</feature>
<keyword evidence="1" id="KW-0812">Transmembrane</keyword>
<feature type="transmembrane region" description="Helical" evidence="1">
    <location>
        <begin position="63"/>
        <end position="82"/>
    </location>
</feature>
<organism evidence="2">
    <name type="scientific">uncultured marine proteobacterium</name>
    <dbReference type="NCBI Taxonomy" id="482892"/>
    <lineage>
        <taxon>Bacteria</taxon>
        <taxon>Pseudomonadati</taxon>
        <taxon>Pseudomonadota</taxon>
        <taxon>environmental samples</taxon>
    </lineage>
</organism>
<sequence length="262" mass="29240">MSEFALALLVALTGWWFSTGVILWLVHRNERHHRTIFVLATATMLLAYYGVGTSVHQSTPQSVVLAFCLALLLWGWLEMGYLMGFVTGPRKEACPLGASTASRMRLGLRTCLWHELTLLLMVAVLAWLSWQQPNQTALWTFTVLWLMRWSSKLNLVLGVRNYNQSWLPDRLAYVHSYIPRRLINPLFPVSVILGVFVTYSLIDSAMQAADMGPMIALTLAGTIAALGTLEHLFLMAPLRDAALWDWAAPDRGPGVSKSGSQP</sequence>
<dbReference type="NCBIfam" id="TIGR03055">
    <property type="entry name" value="photo_alph_chp2"/>
    <property type="match status" value="1"/>
</dbReference>
<reference evidence="2" key="1">
    <citation type="journal article" date="2002" name="Nature">
        <title>Unsuspected diversity among marine aerobic anoxygenic phototrophs.</title>
        <authorList>
            <person name="Beja O."/>
            <person name="Suzuki M.T."/>
            <person name="Heidelberg J.F."/>
            <person name="Nelson W.C."/>
            <person name="Preston C.M."/>
            <person name="Hamada T."/>
            <person name="Eisen J.A."/>
            <person name="Fraser C.M."/>
            <person name="DeLong E.F."/>
        </authorList>
    </citation>
    <scope>NUCLEOTIDE SEQUENCE</scope>
</reference>
<name>Q8RTW4_9PROT</name>